<dbReference type="Proteomes" id="UP000579153">
    <property type="component" value="Unassembled WGS sequence"/>
</dbReference>
<evidence type="ECO:0000313" key="2">
    <source>
        <dbReference type="Proteomes" id="UP000579153"/>
    </source>
</evidence>
<name>A0A7W9G317_9ACTN</name>
<keyword evidence="2" id="KW-1185">Reference proteome</keyword>
<sequence length="100" mass="10655">MGTSRSVSPTPPPATCPAWCAGDHDGEARHLAELLDVTVTADGTAAHTPRLYLDLRQGPDDARPLIHMEVDEQPVARLLPGEAVELARALLELARLAGEL</sequence>
<dbReference type="EMBL" id="JACHMB010000001">
    <property type="protein sequence ID" value="MBB5776238.1"/>
    <property type="molecule type" value="Genomic_DNA"/>
</dbReference>
<comment type="caution">
    <text evidence="1">The sequence shown here is derived from an EMBL/GenBank/DDBJ whole genome shotgun (WGS) entry which is preliminary data.</text>
</comment>
<evidence type="ECO:0000313" key="1">
    <source>
        <dbReference type="EMBL" id="MBB5776238.1"/>
    </source>
</evidence>
<reference evidence="1 2" key="1">
    <citation type="submission" date="2020-08" db="EMBL/GenBank/DDBJ databases">
        <title>Sequencing the genomes of 1000 actinobacteria strains.</title>
        <authorList>
            <person name="Klenk H.-P."/>
        </authorList>
    </citation>
    <scope>NUCLEOTIDE SEQUENCE [LARGE SCALE GENOMIC DNA]</scope>
    <source>
        <strain evidence="1 2">DSM 45507</strain>
    </source>
</reference>
<protein>
    <submittedName>
        <fullName evidence="1">Uncharacterized protein</fullName>
    </submittedName>
</protein>
<dbReference type="AlphaFoldDB" id="A0A7W9G317"/>
<accession>A0A7W9G317</accession>
<dbReference type="RefSeq" id="WP_185069790.1">
    <property type="nucleotide sequence ID" value="NZ_JACHMB010000001.1"/>
</dbReference>
<dbReference type="Pfam" id="PF21848">
    <property type="entry name" value="DUF6907"/>
    <property type="match status" value="1"/>
</dbReference>
<gene>
    <name evidence="1" type="ORF">HD596_002994</name>
</gene>
<dbReference type="InterPro" id="IPR054202">
    <property type="entry name" value="DUF6907"/>
</dbReference>
<proteinExistence type="predicted"/>
<organism evidence="1 2">
    <name type="scientific">Nonomuraea jabiensis</name>
    <dbReference type="NCBI Taxonomy" id="882448"/>
    <lineage>
        <taxon>Bacteria</taxon>
        <taxon>Bacillati</taxon>
        <taxon>Actinomycetota</taxon>
        <taxon>Actinomycetes</taxon>
        <taxon>Streptosporangiales</taxon>
        <taxon>Streptosporangiaceae</taxon>
        <taxon>Nonomuraea</taxon>
    </lineage>
</organism>